<gene>
    <name evidence="6" type="ORF">RGQ13_15985</name>
</gene>
<dbReference type="Proteomes" id="UP001258994">
    <property type="component" value="Chromosome"/>
</dbReference>
<evidence type="ECO:0000256" key="3">
    <source>
        <dbReference type="ARBA" id="ARBA00023004"/>
    </source>
</evidence>
<reference evidence="7" key="1">
    <citation type="submission" date="2023-09" db="EMBL/GenBank/DDBJ databases">
        <authorList>
            <person name="Li S."/>
            <person name="Li X."/>
            <person name="Zhang C."/>
            <person name="Zhao Z."/>
        </authorList>
    </citation>
    <scope>NUCLEOTIDE SEQUENCE [LARGE SCALE GENOMIC DNA]</scope>
    <source>
        <strain evidence="7">SQ149</strain>
    </source>
</reference>
<dbReference type="InterPro" id="IPR029052">
    <property type="entry name" value="Metallo-depent_PP-like"/>
</dbReference>
<comment type="similarity">
    <text evidence="4">Belongs to the cyclic nucleotide phosphodiesterase class-III family.</text>
</comment>
<sequence>MNHVTIAQFSDCHLFSTKDGMHYGHNVFTNLSRVLAQLANIDYLHAAIFTGDLTQDHSVASYQLFNQAVIESNLSCPVYWLAGNHDEFQLLSEHLTAKNIQQDKNIIINDWCLQLIDSKSSTPAGLVSETQLNRIRNISTESENTLIFMHHHAIDVDYFIDKHGLKNQMEFWRAVSQNSSIKAICCGHIHRGLNIAEDDLHSAPLYTCPATSIQFDPKVDSVAALNIGPGYRLLKLFSNGRIETSINHLSK</sequence>
<evidence type="ECO:0000256" key="1">
    <source>
        <dbReference type="ARBA" id="ARBA00022723"/>
    </source>
</evidence>
<keyword evidence="3" id="KW-0408">Iron</keyword>
<evidence type="ECO:0000256" key="4">
    <source>
        <dbReference type="ARBA" id="ARBA00025742"/>
    </source>
</evidence>
<evidence type="ECO:0000256" key="2">
    <source>
        <dbReference type="ARBA" id="ARBA00022801"/>
    </source>
</evidence>
<dbReference type="InterPro" id="IPR050884">
    <property type="entry name" value="CNP_phosphodiesterase-III"/>
</dbReference>
<evidence type="ECO:0000313" key="7">
    <source>
        <dbReference type="Proteomes" id="UP001258994"/>
    </source>
</evidence>
<dbReference type="EMBL" id="CP134145">
    <property type="protein sequence ID" value="WNC71607.1"/>
    <property type="molecule type" value="Genomic_DNA"/>
</dbReference>
<keyword evidence="2" id="KW-0378">Hydrolase</keyword>
<keyword evidence="1" id="KW-0479">Metal-binding</keyword>
<dbReference type="PANTHER" id="PTHR42988">
    <property type="entry name" value="PHOSPHOHYDROLASE"/>
    <property type="match status" value="1"/>
</dbReference>
<dbReference type="PANTHER" id="PTHR42988:SF2">
    <property type="entry name" value="CYCLIC NUCLEOTIDE PHOSPHODIESTERASE CBUA0032-RELATED"/>
    <property type="match status" value="1"/>
</dbReference>
<protein>
    <submittedName>
        <fullName evidence="6">Metallophosphoesterase</fullName>
    </submittedName>
</protein>
<dbReference type="Gene3D" id="3.60.21.10">
    <property type="match status" value="1"/>
</dbReference>
<proteinExistence type="inferred from homology"/>
<dbReference type="Pfam" id="PF00149">
    <property type="entry name" value="Metallophos"/>
    <property type="match status" value="1"/>
</dbReference>
<evidence type="ECO:0000259" key="5">
    <source>
        <dbReference type="Pfam" id="PF00149"/>
    </source>
</evidence>
<dbReference type="RefSeq" id="WP_348390741.1">
    <property type="nucleotide sequence ID" value="NZ_CP134145.1"/>
</dbReference>
<accession>A0ABY9TS37</accession>
<feature type="domain" description="Calcineurin-like phosphoesterase" evidence="5">
    <location>
        <begin position="5"/>
        <end position="191"/>
    </location>
</feature>
<evidence type="ECO:0000313" key="6">
    <source>
        <dbReference type="EMBL" id="WNC71607.1"/>
    </source>
</evidence>
<organism evidence="6 7">
    <name type="scientific">Thalassotalea psychrophila</name>
    <dbReference type="NCBI Taxonomy" id="3065647"/>
    <lineage>
        <taxon>Bacteria</taxon>
        <taxon>Pseudomonadati</taxon>
        <taxon>Pseudomonadota</taxon>
        <taxon>Gammaproteobacteria</taxon>
        <taxon>Alteromonadales</taxon>
        <taxon>Colwelliaceae</taxon>
        <taxon>Thalassotalea</taxon>
    </lineage>
</organism>
<dbReference type="SUPFAM" id="SSF56300">
    <property type="entry name" value="Metallo-dependent phosphatases"/>
    <property type="match status" value="1"/>
</dbReference>
<keyword evidence="7" id="KW-1185">Reference proteome</keyword>
<name>A0ABY9TS37_9GAMM</name>
<dbReference type="InterPro" id="IPR004843">
    <property type="entry name" value="Calcineurin-like_PHP"/>
</dbReference>